<proteinExistence type="inferred from homology"/>
<gene>
    <name evidence="3" type="ORF">GCM10023196_034090</name>
</gene>
<name>A0ABP8UA97_9ACTN</name>
<dbReference type="Proteomes" id="UP001501442">
    <property type="component" value="Unassembled WGS sequence"/>
</dbReference>
<sequence length="468" mass="49294">MIEGLAKDAARLAAGEVSSRELVEYSLGRIERDTLGAFRVVCADQALEDADRADRWRGEERPALLGVPVAIKDDTDLAGHITPFGCRGSHQPKTADSEVVRRLGAAGAVIVGKTNTSELGQWPTGETVGFGIVRSPWDSERTPGGSSAGSAAAVAAGMVSGAVGSDGAGSLRIPAAWTGLVGLKPQRGRVSVWPHVDPFYGIAVAGPLTRTVEDAALLLDVLTGNHADDIHRPPAPAEPYREAAVREPGRLRIALSFRSPFGVPSAVDPEIRAAVLRLAGVLADLGHDVFPADPDYGLIGLAFLPRGMAGVADWLDTIPDADPEPATRTEAFLGRHIGRRLVPTTRRAEPGMRRRIGKIFQRADVVLTPATAQLPLRIGALSGRGWWATGKLATAACPFCWAWNVLGWPAIGVPAGLSTTGLPIGAQFLGRGNDEATLLSLAAQLEAAERWPERRPTELPTSVGDLAS</sequence>
<dbReference type="Gene3D" id="3.90.1300.10">
    <property type="entry name" value="Amidase signature (AS) domain"/>
    <property type="match status" value="1"/>
</dbReference>
<dbReference type="Pfam" id="PF01425">
    <property type="entry name" value="Amidase"/>
    <property type="match status" value="1"/>
</dbReference>
<evidence type="ECO:0000313" key="4">
    <source>
        <dbReference type="Proteomes" id="UP001501442"/>
    </source>
</evidence>
<protein>
    <submittedName>
        <fullName evidence="3">Amidase</fullName>
    </submittedName>
</protein>
<evidence type="ECO:0000313" key="3">
    <source>
        <dbReference type="EMBL" id="GAA4626319.1"/>
    </source>
</evidence>
<comment type="caution">
    <text evidence="3">The sequence shown here is derived from an EMBL/GenBank/DDBJ whole genome shotgun (WGS) entry which is preliminary data.</text>
</comment>
<evidence type="ECO:0000259" key="2">
    <source>
        <dbReference type="Pfam" id="PF01425"/>
    </source>
</evidence>
<keyword evidence="4" id="KW-1185">Reference proteome</keyword>
<dbReference type="EMBL" id="BAABHK010000004">
    <property type="protein sequence ID" value="GAA4626319.1"/>
    <property type="molecule type" value="Genomic_DNA"/>
</dbReference>
<dbReference type="PANTHER" id="PTHR11895:SF7">
    <property type="entry name" value="GLUTAMYL-TRNA(GLN) AMIDOTRANSFERASE SUBUNIT A, MITOCHONDRIAL"/>
    <property type="match status" value="1"/>
</dbReference>
<reference evidence="4" key="1">
    <citation type="journal article" date="2019" name="Int. J. Syst. Evol. Microbiol.">
        <title>The Global Catalogue of Microorganisms (GCM) 10K type strain sequencing project: providing services to taxonomists for standard genome sequencing and annotation.</title>
        <authorList>
            <consortium name="The Broad Institute Genomics Platform"/>
            <consortium name="The Broad Institute Genome Sequencing Center for Infectious Disease"/>
            <person name="Wu L."/>
            <person name="Ma J."/>
        </authorList>
    </citation>
    <scope>NUCLEOTIDE SEQUENCE [LARGE SCALE GENOMIC DNA]</scope>
    <source>
        <strain evidence="4">JCM 17939</strain>
    </source>
</reference>
<dbReference type="PANTHER" id="PTHR11895">
    <property type="entry name" value="TRANSAMIDASE"/>
    <property type="match status" value="1"/>
</dbReference>
<dbReference type="InterPro" id="IPR036928">
    <property type="entry name" value="AS_sf"/>
</dbReference>
<evidence type="ECO:0000256" key="1">
    <source>
        <dbReference type="ARBA" id="ARBA00009199"/>
    </source>
</evidence>
<comment type="similarity">
    <text evidence="1">Belongs to the amidase family.</text>
</comment>
<feature type="domain" description="Amidase" evidence="2">
    <location>
        <begin position="21"/>
        <end position="439"/>
    </location>
</feature>
<dbReference type="RefSeq" id="WP_345431794.1">
    <property type="nucleotide sequence ID" value="NZ_BAABHK010000004.1"/>
</dbReference>
<dbReference type="InterPro" id="IPR023631">
    <property type="entry name" value="Amidase_dom"/>
</dbReference>
<dbReference type="SUPFAM" id="SSF75304">
    <property type="entry name" value="Amidase signature (AS) enzymes"/>
    <property type="match status" value="1"/>
</dbReference>
<dbReference type="InterPro" id="IPR000120">
    <property type="entry name" value="Amidase"/>
</dbReference>
<dbReference type="NCBIfam" id="NF004717">
    <property type="entry name" value="PRK06061.1"/>
    <property type="match status" value="1"/>
</dbReference>
<organism evidence="3 4">
    <name type="scientific">Actinoallomurus vinaceus</name>
    <dbReference type="NCBI Taxonomy" id="1080074"/>
    <lineage>
        <taxon>Bacteria</taxon>
        <taxon>Bacillati</taxon>
        <taxon>Actinomycetota</taxon>
        <taxon>Actinomycetes</taxon>
        <taxon>Streptosporangiales</taxon>
        <taxon>Thermomonosporaceae</taxon>
        <taxon>Actinoallomurus</taxon>
    </lineage>
</organism>
<accession>A0ABP8UA97</accession>